<dbReference type="Gene3D" id="1.10.300.10">
    <property type="entry name" value="Adenylosuccinate Synthetase, subunit A, domain 2"/>
    <property type="match status" value="1"/>
</dbReference>
<dbReference type="GO" id="GO:0044208">
    <property type="term" value="P:'de novo' AMP biosynthetic process"/>
    <property type="evidence" value="ECO:0007669"/>
    <property type="project" value="UniProtKB-UniRule"/>
</dbReference>
<proteinExistence type="inferred from homology"/>
<comment type="subunit">
    <text evidence="7">Homodimer.</text>
</comment>
<evidence type="ECO:0000313" key="8">
    <source>
        <dbReference type="EMBL" id="SDL66808.1"/>
    </source>
</evidence>
<comment type="function">
    <text evidence="7">Plays an important role in the de novo pathway of purine nucleotide biosynthesis. Catalyzes the first committed step in the biosynthesis of AMP from IMP.</text>
</comment>
<dbReference type="PANTHER" id="PTHR11846:SF0">
    <property type="entry name" value="ADENYLOSUCCINATE SYNTHETASE"/>
    <property type="match status" value="1"/>
</dbReference>
<gene>
    <name evidence="7" type="primary">purA</name>
    <name evidence="8" type="ORF">SAMN05660860_00964</name>
</gene>
<dbReference type="EMBL" id="FNGU01000002">
    <property type="protein sequence ID" value="SDL66808.1"/>
    <property type="molecule type" value="Genomic_DNA"/>
</dbReference>
<dbReference type="InterPro" id="IPR042110">
    <property type="entry name" value="Adenylosuccinate_synth_dom2"/>
</dbReference>
<dbReference type="SUPFAM" id="SSF52540">
    <property type="entry name" value="P-loop containing nucleoside triphosphate hydrolases"/>
    <property type="match status" value="1"/>
</dbReference>
<dbReference type="UniPathway" id="UPA00075">
    <property type="reaction ID" value="UER00335"/>
</dbReference>
<dbReference type="GO" id="GO:0005737">
    <property type="term" value="C:cytoplasm"/>
    <property type="evidence" value="ECO:0007669"/>
    <property type="project" value="UniProtKB-SubCell"/>
</dbReference>
<feature type="binding site" evidence="7">
    <location>
        <position position="41"/>
    </location>
    <ligand>
        <name>Mg(2+)</name>
        <dbReference type="ChEBI" id="CHEBI:18420"/>
    </ligand>
</feature>
<feature type="binding site" evidence="7">
    <location>
        <begin position="291"/>
        <end position="293"/>
    </location>
    <ligand>
        <name>GTP</name>
        <dbReference type="ChEBI" id="CHEBI:37565"/>
    </ligand>
</feature>
<organism evidence="8 9">
    <name type="scientific">Geoalkalibacter ferrihydriticus</name>
    <dbReference type="NCBI Taxonomy" id="392333"/>
    <lineage>
        <taxon>Bacteria</taxon>
        <taxon>Pseudomonadati</taxon>
        <taxon>Thermodesulfobacteriota</taxon>
        <taxon>Desulfuromonadia</taxon>
        <taxon>Desulfuromonadales</taxon>
        <taxon>Geoalkalibacteraceae</taxon>
        <taxon>Geoalkalibacter</taxon>
    </lineage>
</organism>
<keyword evidence="5 7" id="KW-0460">Magnesium</keyword>
<comment type="similarity">
    <text evidence="7">Belongs to the adenylosuccinate synthetase family.</text>
</comment>
<feature type="binding site" evidence="7">
    <location>
        <position position="265"/>
    </location>
    <ligand>
        <name>GTP</name>
        <dbReference type="ChEBI" id="CHEBI:37565"/>
    </ligand>
</feature>
<dbReference type="Proteomes" id="UP000182146">
    <property type="component" value="Unassembled WGS sequence"/>
</dbReference>
<keyword evidence="6 7" id="KW-0342">GTP-binding</keyword>
<evidence type="ECO:0000256" key="7">
    <source>
        <dbReference type="HAMAP-Rule" id="MF_00011"/>
    </source>
</evidence>
<evidence type="ECO:0000256" key="5">
    <source>
        <dbReference type="ARBA" id="ARBA00022842"/>
    </source>
</evidence>
<feature type="active site" description="Proton donor" evidence="7">
    <location>
        <position position="42"/>
    </location>
</feature>
<keyword evidence="7" id="KW-0963">Cytoplasm</keyword>
<dbReference type="HAMAP" id="MF_00011">
    <property type="entry name" value="Adenylosucc_synth"/>
    <property type="match status" value="1"/>
</dbReference>
<dbReference type="EC" id="6.3.4.4" evidence="7"/>
<dbReference type="Pfam" id="PF00709">
    <property type="entry name" value="Adenylsucc_synt"/>
    <property type="match status" value="2"/>
</dbReference>
<comment type="cofactor">
    <cofactor evidence="7">
        <name>Mg(2+)</name>
        <dbReference type="ChEBI" id="CHEBI:18420"/>
    </cofactor>
    <text evidence="7">Binds 1 Mg(2+) ion per subunit.</text>
</comment>
<feature type="binding site" description="in other chain" evidence="7">
    <location>
        <position position="124"/>
    </location>
    <ligand>
        <name>IMP</name>
        <dbReference type="ChEBI" id="CHEBI:58053"/>
        <note>ligand shared between dimeric partners</note>
    </ligand>
</feature>
<feature type="binding site" description="in other chain" evidence="7">
    <location>
        <position position="194"/>
    </location>
    <ligand>
        <name>IMP</name>
        <dbReference type="ChEBI" id="CHEBI:58053"/>
        <note>ligand shared between dimeric partners</note>
    </ligand>
</feature>
<dbReference type="GO" id="GO:0000287">
    <property type="term" value="F:magnesium ion binding"/>
    <property type="evidence" value="ECO:0007669"/>
    <property type="project" value="UniProtKB-UniRule"/>
</dbReference>
<comment type="subcellular location">
    <subcellularLocation>
        <location evidence="7">Cytoplasm</location>
    </subcellularLocation>
</comment>
<comment type="pathway">
    <text evidence="7">Purine metabolism; AMP biosynthesis via de novo pathway; AMP from IMP: step 1/2.</text>
</comment>
<dbReference type="InterPro" id="IPR042111">
    <property type="entry name" value="Adenylosuccinate_synth_dom3"/>
</dbReference>
<dbReference type="InterPro" id="IPR027417">
    <property type="entry name" value="P-loop_NTPase"/>
</dbReference>
<accession>A0A1G9LXU6</accession>
<dbReference type="GO" id="GO:0004019">
    <property type="term" value="F:adenylosuccinate synthase activity"/>
    <property type="evidence" value="ECO:0007669"/>
    <property type="project" value="UniProtKB-UniRule"/>
</dbReference>
<reference evidence="8 9" key="1">
    <citation type="submission" date="2016-10" db="EMBL/GenBank/DDBJ databases">
        <authorList>
            <person name="de Groot N.N."/>
        </authorList>
    </citation>
    <scope>NUCLEOTIDE SEQUENCE [LARGE SCALE GENOMIC DNA]</scope>
    <source>
        <strain evidence="8 9">DSM 17813</strain>
    </source>
</reference>
<name>A0A1G9LXU6_9BACT</name>
<feature type="binding site" evidence="7">
    <location>
        <position position="138"/>
    </location>
    <ligand>
        <name>IMP</name>
        <dbReference type="ChEBI" id="CHEBI:58053"/>
        <note>ligand shared between dimeric partners</note>
    </ligand>
</feature>
<dbReference type="SMART" id="SM00788">
    <property type="entry name" value="Adenylsucc_synt"/>
    <property type="match status" value="1"/>
</dbReference>
<evidence type="ECO:0000313" key="9">
    <source>
        <dbReference type="Proteomes" id="UP000182146"/>
    </source>
</evidence>
<dbReference type="RefSeq" id="WP_074669488.1">
    <property type="nucleotide sequence ID" value="NZ_FNGU01000002.1"/>
</dbReference>
<dbReference type="InterPro" id="IPR001114">
    <property type="entry name" value="Adenylosuccinate_synthetase"/>
</dbReference>
<dbReference type="Gene3D" id="3.90.170.10">
    <property type="entry name" value="Adenylosuccinate Synthetase, subunit A, domain 3"/>
    <property type="match status" value="1"/>
</dbReference>
<dbReference type="AlphaFoldDB" id="A0A1G9LXU6"/>
<dbReference type="InterPro" id="IPR042109">
    <property type="entry name" value="Adenylosuccinate_synth_dom1"/>
</dbReference>
<keyword evidence="3 7" id="KW-0547">Nucleotide-binding</keyword>
<dbReference type="Gene3D" id="3.40.440.10">
    <property type="entry name" value="Adenylosuccinate Synthetase, subunit A, domain 1"/>
    <property type="match status" value="2"/>
</dbReference>
<comment type="caution">
    <text evidence="7">Lacks conserved residue(s) required for the propagation of feature annotation.</text>
</comment>
<evidence type="ECO:0000256" key="4">
    <source>
        <dbReference type="ARBA" id="ARBA00022755"/>
    </source>
</evidence>
<feature type="binding site" description="in other chain" evidence="7">
    <location>
        <position position="178"/>
    </location>
    <ligand>
        <name>IMP</name>
        <dbReference type="ChEBI" id="CHEBI:58053"/>
        <note>ligand shared between dimeric partners</note>
    </ligand>
</feature>
<comment type="catalytic activity">
    <reaction evidence="7">
        <text>IMP + L-aspartate + GTP = N(6)-(1,2-dicarboxyethyl)-AMP + GDP + phosphate + 2 H(+)</text>
        <dbReference type="Rhea" id="RHEA:15753"/>
        <dbReference type="ChEBI" id="CHEBI:15378"/>
        <dbReference type="ChEBI" id="CHEBI:29991"/>
        <dbReference type="ChEBI" id="CHEBI:37565"/>
        <dbReference type="ChEBI" id="CHEBI:43474"/>
        <dbReference type="ChEBI" id="CHEBI:57567"/>
        <dbReference type="ChEBI" id="CHEBI:58053"/>
        <dbReference type="ChEBI" id="CHEBI:58189"/>
        <dbReference type="EC" id="6.3.4.4"/>
    </reaction>
</comment>
<evidence type="ECO:0000256" key="6">
    <source>
        <dbReference type="ARBA" id="ARBA00023134"/>
    </source>
</evidence>
<feature type="binding site" description="in other chain" evidence="7">
    <location>
        <begin position="39"/>
        <end position="42"/>
    </location>
    <ligand>
        <name>IMP</name>
        <dbReference type="ChEBI" id="CHEBI:58053"/>
        <note>ligand shared between dimeric partners</note>
    </ligand>
</feature>
<dbReference type="GO" id="GO:0046040">
    <property type="term" value="P:IMP metabolic process"/>
    <property type="evidence" value="ECO:0007669"/>
    <property type="project" value="TreeGrafter"/>
</dbReference>
<evidence type="ECO:0000256" key="1">
    <source>
        <dbReference type="ARBA" id="ARBA00022598"/>
    </source>
</evidence>
<keyword evidence="1 7" id="KW-0436">Ligase</keyword>
<feature type="binding site" evidence="7">
    <location>
        <begin position="41"/>
        <end position="43"/>
    </location>
    <ligand>
        <name>GTP</name>
        <dbReference type="ChEBI" id="CHEBI:37565"/>
    </ligand>
</feature>
<keyword evidence="2 7" id="KW-0479">Metal-binding</keyword>
<evidence type="ECO:0000256" key="3">
    <source>
        <dbReference type="ARBA" id="ARBA00022741"/>
    </source>
</evidence>
<dbReference type="GO" id="GO:0005525">
    <property type="term" value="F:GTP binding"/>
    <property type="evidence" value="ECO:0007669"/>
    <property type="project" value="UniProtKB-UniRule"/>
</dbReference>
<protein>
    <recommendedName>
        <fullName evidence="7">Adenylosuccinate synthetase</fullName>
        <shortName evidence="7">AMPSase</shortName>
        <shortName evidence="7">AdSS</shortName>
        <ecNumber evidence="7">6.3.4.4</ecNumber>
    </recommendedName>
    <alternativeName>
        <fullName evidence="7">IMP--aspartate ligase</fullName>
    </alternativeName>
</protein>
<dbReference type="OrthoDB" id="5524039at2"/>
<evidence type="ECO:0000256" key="2">
    <source>
        <dbReference type="ARBA" id="ARBA00022723"/>
    </source>
</evidence>
<sequence length="338" mass="36533">MPVTVIVGGQFGGEGKGKVAHYLAREMGAKVAVRVGGSNSGHTVITPDGNPLILRQLPTPSILPDVHCVLGAGSYIDIDILFDEIAKTGLSDDRLHIDPNAVIVTDNDKRAEENSCLRKSIGSTLSGTGAALARRISRDGSTRLAKDDERLKSYVAPVVLYMRDLLSKGKRIIIEGTQGFGLSVLHSQYYPYATSRDTSAAAFVSEAGLSPLDVDDVVLVIRTYPIRVGGNSGPLKNEVDWNVVSLSSGSGKSLLELTSVTKTKRRVAIFDPKIVINAIECNNPSRIVMNHLDYICSNIKKDCFEIKASEFIKSVEFNIRKKIDYVGTSNSSLVKTPN</sequence>
<dbReference type="PANTHER" id="PTHR11846">
    <property type="entry name" value="ADENYLOSUCCINATE SYNTHETASE"/>
    <property type="match status" value="1"/>
</dbReference>
<dbReference type="STRING" id="392333.SAMN05660860_00964"/>
<keyword evidence="4 7" id="KW-0658">Purine biosynthesis</keyword>